<evidence type="ECO:0000256" key="1">
    <source>
        <dbReference type="ARBA" id="ARBA00022801"/>
    </source>
</evidence>
<dbReference type="InterPro" id="IPR029058">
    <property type="entry name" value="AB_hydrolase_fold"/>
</dbReference>
<dbReference type="EMBL" id="PYFT01000001">
    <property type="protein sequence ID" value="PSR56615.1"/>
    <property type="molecule type" value="Genomic_DNA"/>
</dbReference>
<name>A0A2T2YMB7_9BACT</name>
<reference evidence="4 5" key="1">
    <citation type="submission" date="2018-03" db="EMBL/GenBank/DDBJ databases">
        <title>Adhaeribacter sp. HMF7605 Genome sequencing and assembly.</title>
        <authorList>
            <person name="Kang H."/>
            <person name="Kang J."/>
            <person name="Cha I."/>
            <person name="Kim H."/>
            <person name="Joh K."/>
        </authorList>
    </citation>
    <scope>NUCLEOTIDE SEQUENCE [LARGE SCALE GENOMIC DNA]</scope>
    <source>
        <strain evidence="4 5">HMF7605</strain>
    </source>
</reference>
<dbReference type="PANTHER" id="PTHR48081">
    <property type="entry name" value="AB HYDROLASE SUPERFAMILY PROTEIN C4A8.06C"/>
    <property type="match status" value="1"/>
</dbReference>
<dbReference type="GO" id="GO:0045493">
    <property type="term" value="P:xylan catabolic process"/>
    <property type="evidence" value="ECO:0007669"/>
    <property type="project" value="UniProtKB-KW"/>
</dbReference>
<proteinExistence type="predicted"/>
<keyword evidence="4" id="KW-0858">Xylan degradation</keyword>
<organism evidence="4 5">
    <name type="scientific">Adhaeribacter arboris</name>
    <dbReference type="NCBI Taxonomy" id="2072846"/>
    <lineage>
        <taxon>Bacteria</taxon>
        <taxon>Pseudomonadati</taxon>
        <taxon>Bacteroidota</taxon>
        <taxon>Cytophagia</taxon>
        <taxon>Cytophagales</taxon>
        <taxon>Hymenobacteraceae</taxon>
        <taxon>Adhaeribacter</taxon>
    </lineage>
</organism>
<dbReference type="PANTHER" id="PTHR48081:SF6">
    <property type="entry name" value="PEPTIDASE S9 PROLYL OLIGOPEPTIDASE CATALYTIC DOMAIN-CONTAINING PROTEIN"/>
    <property type="match status" value="1"/>
</dbReference>
<keyword evidence="4" id="KW-0119">Carbohydrate metabolism</keyword>
<accession>A0A2T2YMB7</accession>
<sequence length="314" mass="34202">MKKLAILLLALFSLNVSSALAQTKPMELPLYEGNIPNAKPGPNEEKTEKDGILRISLVRNPTLTIYLPSKEKATGAAVVICPGGGYSILAAEHEGSDVARKLNEKGIAAFVVKYRLPSAKTSTNPEIAPLQDAQQAIRVVRKRATEWQVDPNRIGIMGFSAGGHLASTAGTHFQKAVIPNPDNVSVRPDFMILVYPVISSRPGVVHQGSFDNLIGKNASPEKLKEYSNEQQVTAQTPPTFLIHASDDKVVPPANSILFYQALQQLSIPAELHIYPKGGHGFGLKNPTTPDDWFERFYNWMIASNIIKNTTAVSK</sequence>
<dbReference type="SUPFAM" id="SSF53474">
    <property type="entry name" value="alpha/beta-Hydrolases"/>
    <property type="match status" value="1"/>
</dbReference>
<dbReference type="InterPro" id="IPR049492">
    <property type="entry name" value="BD-FAE-like_dom"/>
</dbReference>
<evidence type="ECO:0000313" key="4">
    <source>
        <dbReference type="EMBL" id="PSR56615.1"/>
    </source>
</evidence>
<dbReference type="GO" id="GO:0016798">
    <property type="term" value="F:hydrolase activity, acting on glycosyl bonds"/>
    <property type="evidence" value="ECO:0007669"/>
    <property type="project" value="UniProtKB-KW"/>
</dbReference>
<evidence type="ECO:0000256" key="2">
    <source>
        <dbReference type="SAM" id="SignalP"/>
    </source>
</evidence>
<dbReference type="OrthoDB" id="9794725at2"/>
<dbReference type="Gene3D" id="3.40.50.1820">
    <property type="entry name" value="alpha/beta hydrolase"/>
    <property type="match status" value="1"/>
</dbReference>
<feature type="domain" description="BD-FAE-like" evidence="3">
    <location>
        <begin position="63"/>
        <end position="262"/>
    </location>
</feature>
<keyword evidence="5" id="KW-1185">Reference proteome</keyword>
<dbReference type="InterPro" id="IPR050300">
    <property type="entry name" value="GDXG_lipolytic_enzyme"/>
</dbReference>
<keyword evidence="2" id="KW-0732">Signal</keyword>
<evidence type="ECO:0000313" key="5">
    <source>
        <dbReference type="Proteomes" id="UP000240357"/>
    </source>
</evidence>
<gene>
    <name evidence="4" type="ORF">AHMF7605_25525</name>
</gene>
<dbReference type="Pfam" id="PF20434">
    <property type="entry name" value="BD-FAE"/>
    <property type="match status" value="1"/>
</dbReference>
<feature type="chain" id="PRO_5015437493" evidence="2">
    <location>
        <begin position="22"/>
        <end position="314"/>
    </location>
</feature>
<dbReference type="Proteomes" id="UP000240357">
    <property type="component" value="Unassembled WGS sequence"/>
</dbReference>
<evidence type="ECO:0000259" key="3">
    <source>
        <dbReference type="Pfam" id="PF20434"/>
    </source>
</evidence>
<protein>
    <submittedName>
        <fullName evidence="4">Endo-1,4-beta-xylanase</fullName>
    </submittedName>
</protein>
<keyword evidence="1 4" id="KW-0378">Hydrolase</keyword>
<dbReference type="AlphaFoldDB" id="A0A2T2YMB7"/>
<dbReference type="RefSeq" id="WP_106932794.1">
    <property type="nucleotide sequence ID" value="NZ_PYFT01000001.1"/>
</dbReference>
<feature type="signal peptide" evidence="2">
    <location>
        <begin position="1"/>
        <end position="21"/>
    </location>
</feature>
<keyword evidence="4" id="KW-0326">Glycosidase</keyword>
<comment type="caution">
    <text evidence="4">The sequence shown here is derived from an EMBL/GenBank/DDBJ whole genome shotgun (WGS) entry which is preliminary data.</text>
</comment>
<keyword evidence="4" id="KW-0624">Polysaccharide degradation</keyword>